<accession>A0ABD2PLV6</accession>
<dbReference type="Proteomes" id="UP001626550">
    <property type="component" value="Unassembled WGS sequence"/>
</dbReference>
<gene>
    <name evidence="1" type="ORF">Ciccas_012995</name>
</gene>
<comment type="caution">
    <text evidence="1">The sequence shown here is derived from an EMBL/GenBank/DDBJ whole genome shotgun (WGS) entry which is preliminary data.</text>
</comment>
<dbReference type="AlphaFoldDB" id="A0ABD2PLV6"/>
<dbReference type="EMBL" id="JBJKFK010005176">
    <property type="protein sequence ID" value="KAL3308474.1"/>
    <property type="molecule type" value="Genomic_DNA"/>
</dbReference>
<organism evidence="1 2">
    <name type="scientific">Cichlidogyrus casuarinus</name>
    <dbReference type="NCBI Taxonomy" id="1844966"/>
    <lineage>
        <taxon>Eukaryota</taxon>
        <taxon>Metazoa</taxon>
        <taxon>Spiralia</taxon>
        <taxon>Lophotrochozoa</taxon>
        <taxon>Platyhelminthes</taxon>
        <taxon>Monogenea</taxon>
        <taxon>Monopisthocotylea</taxon>
        <taxon>Dactylogyridea</taxon>
        <taxon>Ancyrocephalidae</taxon>
        <taxon>Cichlidogyrus</taxon>
    </lineage>
</organism>
<sequence>MACATVSETEVFTRLWLNNEEKKFISLSIQTVESSFDLKEHVEAIPQVVSRPQPDNEFKKQEDEKVKAKKTIKFAKQSEVPSRKTISPAVVYPNVYVDDEFGVSMIEPAEPEKSDLSVLSLRTGSDASVPNKPPPPDDQELFTLPNRESYITQEWISRPVTKWFQFNSVETVHLSNELKTGMPSLPTMSKEKAIKQSFGYPDILNRVQLIEPGSLYEEELRTLTEFADTIAERLLNAEPGSSCDICGNPVVIPELEDSITCCAKYRELLQFATRFASSDILIRKTNNQFSRKAVDQRRKPQDNPKFSQLQSSAWFRKAITFVDKLS</sequence>
<proteinExistence type="predicted"/>
<evidence type="ECO:0000313" key="2">
    <source>
        <dbReference type="Proteomes" id="UP001626550"/>
    </source>
</evidence>
<name>A0ABD2PLV6_9PLAT</name>
<evidence type="ECO:0000313" key="1">
    <source>
        <dbReference type="EMBL" id="KAL3308474.1"/>
    </source>
</evidence>
<keyword evidence="2" id="KW-1185">Reference proteome</keyword>
<reference evidence="1 2" key="1">
    <citation type="submission" date="2024-11" db="EMBL/GenBank/DDBJ databases">
        <title>Adaptive evolution of stress response genes in parasites aligns with host niche diversity.</title>
        <authorList>
            <person name="Hahn C."/>
            <person name="Resl P."/>
        </authorList>
    </citation>
    <scope>NUCLEOTIDE SEQUENCE [LARGE SCALE GENOMIC DNA]</scope>
    <source>
        <strain evidence="1">EGGRZ-B1_66</strain>
        <tissue evidence="1">Body</tissue>
    </source>
</reference>
<protein>
    <submittedName>
        <fullName evidence="1">Uncharacterized protein</fullName>
    </submittedName>
</protein>